<feature type="transmembrane region" description="Helical" evidence="1">
    <location>
        <begin position="12"/>
        <end position="32"/>
    </location>
</feature>
<name>A0A2T4SDK4_9STAP</name>
<dbReference type="Proteomes" id="UP000240400">
    <property type="component" value="Unassembled WGS sequence"/>
</dbReference>
<evidence type="ECO:0000313" key="2">
    <source>
        <dbReference type="EMBL" id="PTK60540.1"/>
    </source>
</evidence>
<protein>
    <submittedName>
        <fullName evidence="2">Uncharacterized protein</fullName>
    </submittedName>
</protein>
<proteinExistence type="predicted"/>
<keyword evidence="1" id="KW-0472">Membrane</keyword>
<reference evidence="2 3" key="1">
    <citation type="journal article" date="2016" name="Front. Microbiol.">
        <title>Comprehensive Phylogenetic Analysis of Bovine Non-aureus Staphylococci Species Based on Whole-Genome Sequencing.</title>
        <authorList>
            <person name="Naushad S."/>
            <person name="Barkema H.W."/>
            <person name="Luby C."/>
            <person name="Condas L.A."/>
            <person name="Nobrega D.B."/>
            <person name="Carson D.A."/>
            <person name="De Buck J."/>
        </authorList>
    </citation>
    <scope>NUCLEOTIDE SEQUENCE [LARGE SCALE GENOMIC DNA]</scope>
    <source>
        <strain evidence="2 3">SNUC 4337</strain>
    </source>
</reference>
<evidence type="ECO:0000256" key="1">
    <source>
        <dbReference type="SAM" id="Phobius"/>
    </source>
</evidence>
<keyword evidence="1" id="KW-0812">Transmembrane</keyword>
<dbReference type="AlphaFoldDB" id="A0A2T4SDK4"/>
<dbReference type="OrthoDB" id="2414685at2"/>
<sequence>MKNKENNQEYQVPILVLIAVINLVLIVCYLVIDILIGFKNVKEVLPIIISIFGLFATFGGAYLGAKISGDKAREQSQVELNAKIEYDFYLKNYEMIKILEEKVNPIINKLSKDYVKYKDNDYFSNMFISNLREKNCDLFREATNTIDVTENKFYEIKLNDIIEISQEIKSILNDISESLEIKKAFEEYNKTRSKSSEKKIEKSVYQPTRYTLGKMNKIINIYNELKITKVEDIKIDHRLIF</sequence>
<organism evidence="2 3">
    <name type="scientific">Staphylococcus nepalensis</name>
    <dbReference type="NCBI Taxonomy" id="214473"/>
    <lineage>
        <taxon>Bacteria</taxon>
        <taxon>Bacillati</taxon>
        <taxon>Bacillota</taxon>
        <taxon>Bacilli</taxon>
        <taxon>Bacillales</taxon>
        <taxon>Staphylococcaceae</taxon>
        <taxon>Staphylococcus</taxon>
    </lineage>
</organism>
<evidence type="ECO:0000313" key="3">
    <source>
        <dbReference type="Proteomes" id="UP000240400"/>
    </source>
</evidence>
<comment type="caution">
    <text evidence="2">The sequence shown here is derived from an EMBL/GenBank/DDBJ whole genome shotgun (WGS) entry which is preliminary data.</text>
</comment>
<dbReference type="RefSeq" id="WP_107643937.1">
    <property type="nucleotide sequence ID" value="NZ_JAFNLP010000004.1"/>
</dbReference>
<gene>
    <name evidence="2" type="ORF">BUZ61_02110</name>
</gene>
<keyword evidence="1" id="KW-1133">Transmembrane helix</keyword>
<accession>A0A2T4SDK4</accession>
<feature type="transmembrane region" description="Helical" evidence="1">
    <location>
        <begin position="44"/>
        <end position="65"/>
    </location>
</feature>
<dbReference type="EMBL" id="PZHR01000005">
    <property type="protein sequence ID" value="PTK60540.1"/>
    <property type="molecule type" value="Genomic_DNA"/>
</dbReference>